<dbReference type="GO" id="GO:0006357">
    <property type="term" value="P:regulation of transcription by RNA polymerase II"/>
    <property type="evidence" value="ECO:0007669"/>
    <property type="project" value="TreeGrafter"/>
</dbReference>
<dbReference type="Pfam" id="PF16135">
    <property type="entry name" value="TDBD"/>
    <property type="match status" value="1"/>
</dbReference>
<feature type="domain" description="Increased DNA methylation 1 C-terminal" evidence="8">
    <location>
        <begin position="353"/>
        <end position="390"/>
    </location>
</feature>
<feature type="region of interest" description="Disordered" evidence="6">
    <location>
        <begin position="1"/>
        <end position="81"/>
    </location>
</feature>
<feature type="domain" description="Tify" evidence="7">
    <location>
        <begin position="119"/>
        <end position="167"/>
    </location>
</feature>
<evidence type="ECO:0000256" key="3">
    <source>
        <dbReference type="ARBA" id="ARBA00022771"/>
    </source>
</evidence>
<evidence type="ECO:0000259" key="7">
    <source>
        <dbReference type="Pfam" id="PF16135"/>
    </source>
</evidence>
<feature type="compositionally biased region" description="Polar residues" evidence="6">
    <location>
        <begin position="72"/>
        <end position="81"/>
    </location>
</feature>
<reference evidence="9" key="1">
    <citation type="submission" date="2019-10" db="EMBL/GenBank/DDBJ databases">
        <authorList>
            <person name="Zhang R."/>
            <person name="Pan Y."/>
            <person name="Wang J."/>
            <person name="Ma R."/>
            <person name="Yu S."/>
        </authorList>
    </citation>
    <scope>NUCLEOTIDE SEQUENCE</scope>
    <source>
        <strain evidence="9">LA-IB0</strain>
        <tissue evidence="9">Leaf</tissue>
    </source>
</reference>
<evidence type="ECO:0000256" key="6">
    <source>
        <dbReference type="SAM" id="MobiDB-lite"/>
    </source>
</evidence>
<dbReference type="GO" id="GO:0008270">
    <property type="term" value="F:zinc ion binding"/>
    <property type="evidence" value="ECO:0007669"/>
    <property type="project" value="UniProtKB-KW"/>
</dbReference>
<keyword evidence="4" id="KW-0862">Zinc</keyword>
<dbReference type="SUPFAM" id="SSF55729">
    <property type="entry name" value="Acyl-CoA N-acyltransferases (Nat)"/>
    <property type="match status" value="1"/>
</dbReference>
<dbReference type="InterPro" id="IPR011011">
    <property type="entry name" value="Znf_FYVE_PHD"/>
</dbReference>
<evidence type="ECO:0000256" key="4">
    <source>
        <dbReference type="ARBA" id="ARBA00022833"/>
    </source>
</evidence>
<dbReference type="AlphaFoldDB" id="A0AAV6WTP7"/>
<dbReference type="Gene3D" id="3.30.40.10">
    <property type="entry name" value="Zinc/RING finger domain, C3HC4 (zinc finger)"/>
    <property type="match status" value="1"/>
</dbReference>
<accession>A0AAV6WTP7</accession>
<feature type="domain" description="Increased DNA methylation 1 C-terminal" evidence="8">
    <location>
        <begin position="215"/>
        <end position="273"/>
    </location>
</feature>
<evidence type="ECO:0000256" key="5">
    <source>
        <dbReference type="ARBA" id="ARBA00023242"/>
    </source>
</evidence>
<organism evidence="9 10">
    <name type="scientific">Buddleja alternifolia</name>
    <dbReference type="NCBI Taxonomy" id="168488"/>
    <lineage>
        <taxon>Eukaryota</taxon>
        <taxon>Viridiplantae</taxon>
        <taxon>Streptophyta</taxon>
        <taxon>Embryophyta</taxon>
        <taxon>Tracheophyta</taxon>
        <taxon>Spermatophyta</taxon>
        <taxon>Magnoliopsida</taxon>
        <taxon>eudicotyledons</taxon>
        <taxon>Gunneridae</taxon>
        <taxon>Pentapetalae</taxon>
        <taxon>asterids</taxon>
        <taxon>lamiids</taxon>
        <taxon>Lamiales</taxon>
        <taxon>Scrophulariaceae</taxon>
        <taxon>Buddlejeae</taxon>
        <taxon>Buddleja</taxon>
    </lineage>
</organism>
<dbReference type="InterPro" id="IPR032308">
    <property type="entry name" value="TDBD"/>
</dbReference>
<dbReference type="CDD" id="cd04301">
    <property type="entry name" value="NAT_SF"/>
    <property type="match status" value="1"/>
</dbReference>
<dbReference type="Proteomes" id="UP000826271">
    <property type="component" value="Unassembled WGS sequence"/>
</dbReference>
<dbReference type="PANTHER" id="PTHR46309">
    <property type="entry name" value="PHD FINGER PROTEIN 12"/>
    <property type="match status" value="1"/>
</dbReference>
<dbReference type="InterPro" id="IPR056511">
    <property type="entry name" value="IDM1_C"/>
</dbReference>
<evidence type="ECO:0000313" key="9">
    <source>
        <dbReference type="EMBL" id="KAG8370298.1"/>
    </source>
</evidence>
<gene>
    <name evidence="9" type="ORF">BUALT_Bualt14G0102400</name>
</gene>
<comment type="subcellular location">
    <subcellularLocation>
        <location evidence="1">Nucleus</location>
    </subcellularLocation>
</comment>
<keyword evidence="5" id="KW-0539">Nucleus</keyword>
<dbReference type="InterPro" id="IPR042163">
    <property type="entry name" value="PHF12"/>
</dbReference>
<evidence type="ECO:0000256" key="2">
    <source>
        <dbReference type="ARBA" id="ARBA00022723"/>
    </source>
</evidence>
<keyword evidence="2" id="KW-0479">Metal-binding</keyword>
<evidence type="ECO:0000259" key="8">
    <source>
        <dbReference type="Pfam" id="PF23209"/>
    </source>
</evidence>
<protein>
    <submittedName>
        <fullName evidence="9">Uncharacterized protein</fullName>
    </submittedName>
</protein>
<evidence type="ECO:0000256" key="1">
    <source>
        <dbReference type="ARBA" id="ARBA00004123"/>
    </source>
</evidence>
<dbReference type="GO" id="GO:0005634">
    <property type="term" value="C:nucleus"/>
    <property type="evidence" value="ECO:0007669"/>
    <property type="project" value="UniProtKB-SubCell"/>
</dbReference>
<dbReference type="SUPFAM" id="SSF57903">
    <property type="entry name" value="FYVE/PHD zinc finger"/>
    <property type="match status" value="1"/>
</dbReference>
<dbReference type="Pfam" id="PF23209">
    <property type="entry name" value="IDM1_C"/>
    <property type="match status" value="2"/>
</dbReference>
<dbReference type="EMBL" id="WHWC01000014">
    <property type="protein sequence ID" value="KAG8370298.1"/>
    <property type="molecule type" value="Genomic_DNA"/>
</dbReference>
<dbReference type="InterPro" id="IPR013083">
    <property type="entry name" value="Znf_RING/FYVE/PHD"/>
</dbReference>
<dbReference type="PANTHER" id="PTHR46309:SF1">
    <property type="entry name" value="PHD FINGER PROTEIN 12"/>
    <property type="match status" value="1"/>
</dbReference>
<keyword evidence="10" id="KW-1185">Reference proteome</keyword>
<dbReference type="InterPro" id="IPR016181">
    <property type="entry name" value="Acyl_CoA_acyltransferase"/>
</dbReference>
<dbReference type="Gene3D" id="3.40.630.30">
    <property type="match status" value="1"/>
</dbReference>
<evidence type="ECO:0000313" key="10">
    <source>
        <dbReference type="Proteomes" id="UP000826271"/>
    </source>
</evidence>
<name>A0AAV6WTP7_9LAMI</name>
<feature type="compositionally biased region" description="Basic and acidic residues" evidence="6">
    <location>
        <begin position="1"/>
        <end position="17"/>
    </location>
</feature>
<sequence>MRRKRKEDGLIKKREGTESSESDQNEDKNTSYKKQSKSRRGKLHEVDQESDDDLSDDSSKRKPKKFRVEKPSSASNSNVLQGRTSKIIGRFTLRVRGKAQLSEKVQYMNRRRTRVMLEGWITRDGVHCGCCSKILTVSKFELHAGSKLRQPFQNIFFESGSSLLQCQFDAWNNQKESVRSDFHTVDVDGDDPDDDTCGICGDGGALICCDSCPSTYRGFYTAVLERGDEIVCAASIRIHGTRFAEMPFIGTREIYRRQGICRRLLSAIETILLSGDWHCPSCICKFCGDANGDVAEGNDTAADELMKCSFCEKKYHKSCSEGVHALPVSSNGPSFCGLKCQELVLKPCIFHLLIRIHGTRLAEMPFIGTREIYRRQGMCRRLLSAIETVITLEFFCSCYIVYHLAIVLELQGIGSTEPDSRGFFKLMNCFCCSEMARTVYQIFMDVACGDQLFSYSMYVDLFYVAPGGHIFGDSSCSTKQRKNVTTTLTAKELKDVSCIGNQELGFSRVLEALENTPPRFLFLEGWYIQSFHHQRLMCGQTTNSAALCSMA</sequence>
<proteinExistence type="predicted"/>
<keyword evidence="3" id="KW-0863">Zinc-finger</keyword>
<comment type="caution">
    <text evidence="9">The sequence shown here is derived from an EMBL/GenBank/DDBJ whole genome shotgun (WGS) entry which is preliminary data.</text>
</comment>
<dbReference type="GO" id="GO:0003714">
    <property type="term" value="F:transcription corepressor activity"/>
    <property type="evidence" value="ECO:0007669"/>
    <property type="project" value="InterPro"/>
</dbReference>